<dbReference type="OrthoDB" id="9812352at2"/>
<dbReference type="InterPro" id="IPR016024">
    <property type="entry name" value="ARM-type_fold"/>
</dbReference>
<dbReference type="SUPFAM" id="SSF48371">
    <property type="entry name" value="ARM repeat"/>
    <property type="match status" value="2"/>
</dbReference>
<proteinExistence type="predicted"/>
<dbReference type="RefSeq" id="WP_075004519.1">
    <property type="nucleotide sequence ID" value="NZ_FOAP01000001.1"/>
</dbReference>
<protein>
    <submittedName>
        <fullName evidence="1">HEAT repeat</fullName>
    </submittedName>
</protein>
<reference evidence="2" key="1">
    <citation type="submission" date="2016-10" db="EMBL/GenBank/DDBJ databases">
        <authorList>
            <person name="Varghese N."/>
            <person name="Submissions S."/>
        </authorList>
    </citation>
    <scope>NUCLEOTIDE SEQUENCE [LARGE SCALE GENOMIC DNA]</scope>
    <source>
        <strain evidence="2">DSM 17044</strain>
    </source>
</reference>
<dbReference type="AlphaFoldDB" id="A0A1H7FW17"/>
<dbReference type="Proteomes" id="UP000182719">
    <property type="component" value="Unassembled WGS sequence"/>
</dbReference>
<dbReference type="GO" id="GO:0016491">
    <property type="term" value="F:oxidoreductase activity"/>
    <property type="evidence" value="ECO:0007669"/>
    <property type="project" value="TreeGrafter"/>
</dbReference>
<evidence type="ECO:0000313" key="2">
    <source>
        <dbReference type="Proteomes" id="UP000182719"/>
    </source>
</evidence>
<dbReference type="EMBL" id="FOAP01000001">
    <property type="protein sequence ID" value="SEK29984.1"/>
    <property type="molecule type" value="Genomic_DNA"/>
</dbReference>
<dbReference type="SMART" id="SM00567">
    <property type="entry name" value="EZ_HEAT"/>
    <property type="match status" value="8"/>
</dbReference>
<dbReference type="PANTHER" id="PTHR12697">
    <property type="entry name" value="PBS LYASE HEAT-LIKE PROTEIN"/>
    <property type="match status" value="1"/>
</dbReference>
<keyword evidence="2" id="KW-1185">Reference proteome</keyword>
<dbReference type="Pfam" id="PF13646">
    <property type="entry name" value="HEAT_2"/>
    <property type="match status" value="2"/>
</dbReference>
<gene>
    <name evidence="1" type="ORF">SAMN05444354_101223</name>
</gene>
<name>A0A1H7FW17_STIAU</name>
<accession>A0A1H7FW17</accession>
<dbReference type="InterPro" id="IPR011989">
    <property type="entry name" value="ARM-like"/>
</dbReference>
<evidence type="ECO:0000313" key="1">
    <source>
        <dbReference type="EMBL" id="SEK29984.1"/>
    </source>
</evidence>
<dbReference type="PANTHER" id="PTHR12697:SF5">
    <property type="entry name" value="DEOXYHYPUSINE HYDROXYLASE"/>
    <property type="match status" value="1"/>
</dbReference>
<organism evidence="1 2">
    <name type="scientific">Stigmatella aurantiaca</name>
    <dbReference type="NCBI Taxonomy" id="41"/>
    <lineage>
        <taxon>Bacteria</taxon>
        <taxon>Pseudomonadati</taxon>
        <taxon>Myxococcota</taxon>
        <taxon>Myxococcia</taxon>
        <taxon>Myxococcales</taxon>
        <taxon>Cystobacterineae</taxon>
        <taxon>Archangiaceae</taxon>
        <taxon>Stigmatella</taxon>
    </lineage>
</organism>
<dbReference type="Gene3D" id="1.25.10.10">
    <property type="entry name" value="Leucine-rich Repeat Variant"/>
    <property type="match status" value="2"/>
</dbReference>
<sequence length="530" mass="56532">MPRLAAALSLAAALALLPGCKGDPKTPEYWEKKLEGARKASAKVQVVDALRTSGNLQEGFLPMLHARLAAETRPEVKAALARVLGDLKHPSSVEPLQGALAVDASDTDTHLANKELAAALGKLGQPKAAPALTKLLRSRDNYTRIEAIQALGALRATEAVEPLLQLATDEGAEPFLNKKAIEALGHIGDARAVPALMRMLTQERQGVSFYVESSFALYQVGPPAADALLAALEGRDAELTKWAGQRGVHPASYAMKAAQLLGDFRDRRAEGALLKQLTFTNSDPRIQALVRMQAAEALGRLRTAAAARPLSALVSEEDPTIRAAYVRALTLIGGREALPALEKASGQGDWYARETAMRGLALLGDAREQPLFTKWAQAEAALTARECQEYGGEGCEDPAALAQKRADTLTGYGKVLGQAQACGTDGGCWAQQVSSPDALVVERAALELGRGGQAAHAEALAGRVAGKDLEARTALLQSLDWLVGDSKEAAAKARQSLPKLQAQFAEEKGNSRYLKVNEDLRRLIFRLERT</sequence>
<dbReference type="InterPro" id="IPR004155">
    <property type="entry name" value="PBS_lyase_HEAT"/>
</dbReference>